<keyword evidence="2" id="KW-0808">Transferase</keyword>
<dbReference type="GO" id="GO:0005975">
    <property type="term" value="P:carbohydrate metabolic process"/>
    <property type="evidence" value="ECO:0007669"/>
    <property type="project" value="TreeGrafter"/>
</dbReference>
<accession>A0A0F5LU11</accession>
<evidence type="ECO:0000313" key="3">
    <source>
        <dbReference type="EMBL" id="KKB85634.1"/>
    </source>
</evidence>
<dbReference type="PANTHER" id="PTHR11739">
    <property type="entry name" value="CITRATE SYNTHASE"/>
    <property type="match status" value="1"/>
</dbReference>
<evidence type="ECO:0000256" key="2">
    <source>
        <dbReference type="ARBA" id="ARBA00022679"/>
    </source>
</evidence>
<dbReference type="CDD" id="cd06102">
    <property type="entry name" value="citrate_synt_like_2"/>
    <property type="match status" value="1"/>
</dbReference>
<dbReference type="Pfam" id="PF00285">
    <property type="entry name" value="Citrate_synt"/>
    <property type="match status" value="1"/>
</dbReference>
<evidence type="ECO:0000313" key="4">
    <source>
        <dbReference type="EMBL" id="SHF90847.1"/>
    </source>
</evidence>
<dbReference type="STRING" id="1121477.SAMN02745223_03853"/>
<dbReference type="OrthoDB" id="9800864at2"/>
<protein>
    <submittedName>
        <fullName evidence="3">Citrate synthase</fullName>
    </submittedName>
</protein>
<dbReference type="Proteomes" id="UP000033608">
    <property type="component" value="Unassembled WGS sequence"/>
</dbReference>
<dbReference type="AlphaFoldDB" id="A0A0F5LU11"/>
<dbReference type="PATRIC" id="fig|1121477.3.peg.2405"/>
<evidence type="ECO:0000313" key="6">
    <source>
        <dbReference type="Proteomes" id="UP000184533"/>
    </source>
</evidence>
<reference evidence="3 5" key="1">
    <citation type="submission" date="2015-03" db="EMBL/GenBank/DDBJ databases">
        <authorList>
            <person name="Hassan Y.I."/>
            <person name="Lepp D."/>
            <person name="Zhou T."/>
        </authorList>
    </citation>
    <scope>NUCLEOTIDE SEQUENCE [LARGE SCALE GENOMIC DNA]</scope>
    <source>
        <strain evidence="3 5">DSM 17137</strain>
    </source>
</reference>
<proteinExistence type="inferred from homology"/>
<dbReference type="EMBL" id="FQVC01000017">
    <property type="protein sequence ID" value="SHF90847.1"/>
    <property type="molecule type" value="Genomic_DNA"/>
</dbReference>
<name>A0A0F5LU11_9HYPH</name>
<comment type="similarity">
    <text evidence="1">Belongs to the citrate synthase family.</text>
</comment>
<dbReference type="EMBL" id="LAJF01000055">
    <property type="protein sequence ID" value="KKB85634.1"/>
    <property type="molecule type" value="Genomic_DNA"/>
</dbReference>
<dbReference type="InterPro" id="IPR036969">
    <property type="entry name" value="Citrate_synthase_sf"/>
</dbReference>
<evidence type="ECO:0000313" key="5">
    <source>
        <dbReference type="Proteomes" id="UP000033608"/>
    </source>
</evidence>
<dbReference type="Proteomes" id="UP000184533">
    <property type="component" value="Unassembled WGS sequence"/>
</dbReference>
<dbReference type="GO" id="GO:0006099">
    <property type="term" value="P:tricarboxylic acid cycle"/>
    <property type="evidence" value="ECO:0007669"/>
    <property type="project" value="TreeGrafter"/>
</dbReference>
<evidence type="ECO:0000256" key="1">
    <source>
        <dbReference type="ARBA" id="ARBA00010566"/>
    </source>
</evidence>
<dbReference type="SUPFAM" id="SSF48256">
    <property type="entry name" value="Citrate synthase"/>
    <property type="match status" value="1"/>
</dbReference>
<keyword evidence="5" id="KW-1185">Reference proteome</keyword>
<dbReference type="InterPro" id="IPR002020">
    <property type="entry name" value="Citrate_synthase"/>
</dbReference>
<dbReference type="Gene3D" id="1.10.580.10">
    <property type="entry name" value="Citrate Synthase, domain 1"/>
    <property type="match status" value="1"/>
</dbReference>
<dbReference type="InterPro" id="IPR016142">
    <property type="entry name" value="Citrate_synth-like_lrg_a-sub"/>
</dbReference>
<organism evidence="3 5">
    <name type="scientific">Devosia limi DSM 17137</name>
    <dbReference type="NCBI Taxonomy" id="1121477"/>
    <lineage>
        <taxon>Bacteria</taxon>
        <taxon>Pseudomonadati</taxon>
        <taxon>Pseudomonadota</taxon>
        <taxon>Alphaproteobacteria</taxon>
        <taxon>Hyphomicrobiales</taxon>
        <taxon>Devosiaceae</taxon>
        <taxon>Devosia</taxon>
    </lineage>
</organism>
<dbReference type="RefSeq" id="WP_046134516.1">
    <property type="nucleotide sequence ID" value="NZ_FQVC01000017.1"/>
</dbReference>
<dbReference type="PANTHER" id="PTHR11739:SF4">
    <property type="entry name" value="CITRATE SYNTHASE, PEROXISOMAL"/>
    <property type="match status" value="1"/>
</dbReference>
<gene>
    <name evidence="4" type="ORF">SAMN02745223_03853</name>
    <name evidence="3" type="ORF">VW29_06585</name>
</gene>
<dbReference type="GO" id="GO:0046912">
    <property type="term" value="F:acyltransferase activity, acyl groups converted into alkyl on transfer"/>
    <property type="evidence" value="ECO:0007669"/>
    <property type="project" value="InterPro"/>
</dbReference>
<sequence>MGWVTAEAALARLGTKPQTLYANVSRGRIAAKPDPADPRRSLYSSEDVERLAARQRGRRKAETVAAQSIAWGDPVLNTAISTVIDGRLFYRGEDAAALSRHADLETVAALLWQSGPVIFQSIAIPASGEGITPAFIALAQLAATDMPSLERSPAVLHREAARVVGAVGAAVTGRQSGPLHERLAMHWQRPEAADMLRRALVLLAEHELNASTFATRVAASTGASLAAAVLAGLATLSGPRHGGAAAAMQDLVVVAERLGPEGAARSYLAQGRALPCFGHRLYPDGDVRGLELMQHFALPPLYQGLSAAGETAVGERPNIDFALAALAAAFDLPQTAPLTLFALGRTIGWLAHALEQAESGALIRPRAHYVGPAPIG</sequence>
<dbReference type="GO" id="GO:0005829">
    <property type="term" value="C:cytosol"/>
    <property type="evidence" value="ECO:0007669"/>
    <property type="project" value="TreeGrafter"/>
</dbReference>
<reference evidence="4 6" key="2">
    <citation type="submission" date="2016-11" db="EMBL/GenBank/DDBJ databases">
        <authorList>
            <person name="Jaros S."/>
            <person name="Januszkiewicz K."/>
            <person name="Wedrychowicz H."/>
        </authorList>
    </citation>
    <scope>NUCLEOTIDE SEQUENCE [LARGE SCALE GENOMIC DNA]</scope>
    <source>
        <strain evidence="4 6">DSM 17137</strain>
    </source>
</reference>